<dbReference type="InterPro" id="IPR024618">
    <property type="entry name" value="DUF3857"/>
</dbReference>
<keyword evidence="4" id="KW-1185">Reference proteome</keyword>
<organism evidence="3 4">
    <name type="scientific">Spirosoma telluris</name>
    <dbReference type="NCBI Taxonomy" id="2183553"/>
    <lineage>
        <taxon>Bacteria</taxon>
        <taxon>Pseudomonadati</taxon>
        <taxon>Bacteroidota</taxon>
        <taxon>Cytophagia</taxon>
        <taxon>Cytophagales</taxon>
        <taxon>Cytophagaceae</taxon>
        <taxon>Spirosoma</taxon>
    </lineage>
</organism>
<evidence type="ECO:0000313" key="3">
    <source>
        <dbReference type="EMBL" id="RAI74973.1"/>
    </source>
</evidence>
<dbReference type="RefSeq" id="WP_111342801.1">
    <property type="nucleotide sequence ID" value="NZ_QLII01000001.1"/>
</dbReference>
<evidence type="ECO:0000313" key="4">
    <source>
        <dbReference type="Proteomes" id="UP000249016"/>
    </source>
</evidence>
<dbReference type="Pfam" id="PF12969">
    <property type="entry name" value="DUF3857"/>
    <property type="match status" value="1"/>
</dbReference>
<dbReference type="Gene3D" id="2.60.120.1130">
    <property type="match status" value="1"/>
</dbReference>
<dbReference type="InterPro" id="IPR038765">
    <property type="entry name" value="Papain-like_cys_pep_sf"/>
</dbReference>
<dbReference type="Gene3D" id="3.10.620.30">
    <property type="match status" value="1"/>
</dbReference>
<dbReference type="EMBL" id="QLII01000001">
    <property type="protein sequence ID" value="RAI74973.1"/>
    <property type="molecule type" value="Genomic_DNA"/>
</dbReference>
<dbReference type="Gene3D" id="2.60.40.3140">
    <property type="match status" value="1"/>
</dbReference>
<feature type="domain" description="DUF3857" evidence="2">
    <location>
        <begin position="51"/>
        <end position="213"/>
    </location>
</feature>
<evidence type="ECO:0000259" key="2">
    <source>
        <dbReference type="Pfam" id="PF12969"/>
    </source>
</evidence>
<gene>
    <name evidence="3" type="ORF">HMF3257_13400</name>
</gene>
<dbReference type="OrthoDB" id="8595007at2"/>
<accession>A0A327NJE2</accession>
<evidence type="ECO:0000256" key="1">
    <source>
        <dbReference type="SAM" id="SignalP"/>
    </source>
</evidence>
<feature type="signal peptide" evidence="1">
    <location>
        <begin position="1"/>
        <end position="17"/>
    </location>
</feature>
<dbReference type="Proteomes" id="UP000249016">
    <property type="component" value="Unassembled WGS sequence"/>
</dbReference>
<comment type="caution">
    <text evidence="3">The sequence shown here is derived from an EMBL/GenBank/DDBJ whole genome shotgun (WGS) entry which is preliminary data.</text>
</comment>
<reference evidence="3 4" key="1">
    <citation type="submission" date="2018-06" db="EMBL/GenBank/DDBJ databases">
        <title>Spirosoma sp. HMF3257 Genome sequencing and assembly.</title>
        <authorList>
            <person name="Kang H."/>
            <person name="Cha I."/>
            <person name="Kim H."/>
            <person name="Kang J."/>
            <person name="Joh K."/>
        </authorList>
    </citation>
    <scope>NUCLEOTIDE SEQUENCE [LARGE SCALE GENOMIC DNA]</scope>
    <source>
        <strain evidence="3 4">HMF3257</strain>
    </source>
</reference>
<sequence>MKNFLFLTLLMSHTVWAQLDYKAESIPASLKENAHAVVRRHETTFTIKSPGEATQREYIVVTVLDKEGDGHATKVVAYDKLSKVTNMEGALYDADGKLIKKLRKADIDDYSTYSDYNLFDDQRVKAAAFPKQPSYPYTVEFLVETTERNLMFYPTWVPQPEQHLAVEQAIYTVTLPQAMALRYKEMNLPTPGVVGTSPDGGKSYTWKLSNRPALEFEPLSPPAREQVPIVYTAPTDFEVQTYKGKVTTWNDLGKFYHTLNDGRDHIPDDLRQRVLELTKSESTTRGKVQKLYKFLQDHTRYVSIQLGIGGWQTIEADKVAASKYGDCKALTNYTKALLKAAGVTAYPALVRAGENEPDALADFPSFQFNHVILCVPDGRDTLFLECTSGNSPAGYVGDFTGNRHALLILPEGSRLIKTPTYHSADNRQQRRIAIKLTEQGDATADVQTRYTGLQQEPYSDALHHLNRDDQRSWLLKRIHIPAFELNTFIYKEEPAVIPAVTETLTLAVRQWATISGTRLFLPLNLLSALSPATPLTQTRSAAVDLGTNYDFEDSDTITYQIPKGYTPEYKIAPATIESKFGLYTSHLAIEGDRITYVRHITMHGGRFPATAYTEWVDFRKKIAKADRTQLVFVKTN</sequence>
<keyword evidence="1" id="KW-0732">Signal</keyword>
<dbReference type="AlphaFoldDB" id="A0A327NJE2"/>
<protein>
    <recommendedName>
        <fullName evidence="2">DUF3857 domain-containing protein</fullName>
    </recommendedName>
</protein>
<proteinExistence type="predicted"/>
<name>A0A327NJE2_9BACT</name>
<feature type="chain" id="PRO_5016453064" description="DUF3857 domain-containing protein" evidence="1">
    <location>
        <begin position="18"/>
        <end position="636"/>
    </location>
</feature>
<dbReference type="SUPFAM" id="SSF54001">
    <property type="entry name" value="Cysteine proteinases"/>
    <property type="match status" value="1"/>
</dbReference>